<organism evidence="6 7">
    <name type="scientific">Oikopleura dioica</name>
    <name type="common">Tunicate</name>
    <dbReference type="NCBI Taxonomy" id="34765"/>
    <lineage>
        <taxon>Eukaryota</taxon>
        <taxon>Metazoa</taxon>
        <taxon>Chordata</taxon>
        <taxon>Tunicata</taxon>
        <taxon>Appendicularia</taxon>
        <taxon>Copelata</taxon>
        <taxon>Oikopleuridae</taxon>
        <taxon>Oikopleura</taxon>
    </lineage>
</organism>
<accession>A0ABN7T7Z0</accession>
<sequence length="248" mass="26947">MMIFGSFVAGATSEVFKEHQFSPAHAKISFVSIWFAFAVALWILNKKKDRQVFDEISKDEKFSAEILVITGFLGGLFTGVAGSGVDICCFCVLTLYFRVSEKIATPTSVVLMAMVSIFGFAYKFFLGTLATIAWDYWIVSGKEQLDHNIVPVVPVGASLGAYCATLVTRTTLAKAVYVLCTVQLITGFIIILPRKPQLSLLALGIILAASLVFMILSHLGEKRISRSGNEPVGLISSDRDDSVAKISS</sequence>
<feature type="transmembrane region" description="Helical" evidence="5">
    <location>
        <begin position="27"/>
        <end position="45"/>
    </location>
</feature>
<keyword evidence="2 5" id="KW-0812">Transmembrane</keyword>
<evidence type="ECO:0000256" key="4">
    <source>
        <dbReference type="ARBA" id="ARBA00023136"/>
    </source>
</evidence>
<feature type="transmembrane region" description="Helical" evidence="5">
    <location>
        <begin position="175"/>
        <end position="192"/>
    </location>
</feature>
<comment type="subcellular location">
    <subcellularLocation>
        <location evidence="1">Membrane</location>
        <topology evidence="1">Multi-pass membrane protein</topology>
    </subcellularLocation>
</comment>
<dbReference type="PANTHER" id="PTHR31154:SF4">
    <property type="entry name" value="MEMBRANE TRANSPORTER PROTEIN"/>
    <property type="match status" value="1"/>
</dbReference>
<dbReference type="PANTHER" id="PTHR31154">
    <property type="entry name" value="MEMBRANE TRANSPORTER PROTEIN"/>
    <property type="match status" value="1"/>
</dbReference>
<gene>
    <name evidence="6" type="ORF">OKIOD_LOCUS15566</name>
</gene>
<keyword evidence="4 5" id="KW-0472">Membrane</keyword>
<evidence type="ECO:0000256" key="5">
    <source>
        <dbReference type="SAM" id="Phobius"/>
    </source>
</evidence>
<reference evidence="6 7" key="1">
    <citation type="submission" date="2021-04" db="EMBL/GenBank/DDBJ databases">
        <authorList>
            <person name="Bliznina A."/>
        </authorList>
    </citation>
    <scope>NUCLEOTIDE SEQUENCE [LARGE SCALE GENOMIC DNA]</scope>
</reference>
<evidence type="ECO:0000313" key="7">
    <source>
        <dbReference type="Proteomes" id="UP001158576"/>
    </source>
</evidence>
<name>A0ABN7T7Z0_OIKDI</name>
<evidence type="ECO:0000313" key="6">
    <source>
        <dbReference type="EMBL" id="CAG5112604.1"/>
    </source>
</evidence>
<evidence type="ECO:0000256" key="2">
    <source>
        <dbReference type="ARBA" id="ARBA00022692"/>
    </source>
</evidence>
<dbReference type="InterPro" id="IPR002781">
    <property type="entry name" value="TM_pro_TauE-like"/>
</dbReference>
<feature type="transmembrane region" description="Helical" evidence="5">
    <location>
        <begin position="109"/>
        <end position="134"/>
    </location>
</feature>
<keyword evidence="3 5" id="KW-1133">Transmembrane helix</keyword>
<dbReference type="Pfam" id="PF01925">
    <property type="entry name" value="TauE"/>
    <property type="match status" value="1"/>
</dbReference>
<evidence type="ECO:0000256" key="3">
    <source>
        <dbReference type="ARBA" id="ARBA00022989"/>
    </source>
</evidence>
<keyword evidence="7" id="KW-1185">Reference proteome</keyword>
<proteinExistence type="predicted"/>
<feature type="transmembrane region" description="Helical" evidence="5">
    <location>
        <begin position="198"/>
        <end position="216"/>
    </location>
</feature>
<dbReference type="Proteomes" id="UP001158576">
    <property type="component" value="Chromosome 2"/>
</dbReference>
<protein>
    <submittedName>
        <fullName evidence="6">Oidioi.mRNA.OKI2018_I69.chr2.g6801.t1.cds</fullName>
    </submittedName>
</protein>
<feature type="transmembrane region" description="Helical" evidence="5">
    <location>
        <begin position="66"/>
        <end position="97"/>
    </location>
</feature>
<dbReference type="EMBL" id="OU015567">
    <property type="protein sequence ID" value="CAG5112604.1"/>
    <property type="molecule type" value="Genomic_DNA"/>
</dbReference>
<evidence type="ECO:0000256" key="1">
    <source>
        <dbReference type="ARBA" id="ARBA00004141"/>
    </source>
</evidence>